<protein>
    <recommendedName>
        <fullName evidence="9">AMP-dependent synthetase</fullName>
    </recommendedName>
</protein>
<dbReference type="InterPro" id="IPR032387">
    <property type="entry name" value="ACAS_N"/>
</dbReference>
<dbReference type="Pfam" id="PF13193">
    <property type="entry name" value="AMP-binding_C"/>
    <property type="match status" value="1"/>
</dbReference>
<proteinExistence type="inferred from homology"/>
<keyword evidence="3" id="KW-0472">Membrane</keyword>
<evidence type="ECO:0000259" key="5">
    <source>
        <dbReference type="Pfam" id="PF13193"/>
    </source>
</evidence>
<dbReference type="InterPro" id="IPR042099">
    <property type="entry name" value="ANL_N_sf"/>
</dbReference>
<dbReference type="Proteomes" id="UP001314263">
    <property type="component" value="Unassembled WGS sequence"/>
</dbReference>
<dbReference type="EMBL" id="CAUYUE010000013">
    <property type="protein sequence ID" value="CAK0785824.1"/>
    <property type="molecule type" value="Genomic_DNA"/>
</dbReference>
<evidence type="ECO:0008006" key="9">
    <source>
        <dbReference type="Google" id="ProtNLM"/>
    </source>
</evidence>
<feature type="domain" description="Acetyl-coenzyme A synthetase N-terminal" evidence="6">
    <location>
        <begin position="31"/>
        <end position="82"/>
    </location>
</feature>
<feature type="domain" description="AMP-binding enzyme C-terminal" evidence="5">
    <location>
        <begin position="535"/>
        <end position="607"/>
    </location>
</feature>
<evidence type="ECO:0000256" key="3">
    <source>
        <dbReference type="SAM" id="Phobius"/>
    </source>
</evidence>
<dbReference type="AlphaFoldDB" id="A0AAV1IIK9"/>
<dbReference type="InterPro" id="IPR025110">
    <property type="entry name" value="AMP-bd_C"/>
</dbReference>
<dbReference type="Pfam" id="PF00501">
    <property type="entry name" value="AMP-binding"/>
    <property type="match status" value="1"/>
</dbReference>
<dbReference type="Pfam" id="PF16177">
    <property type="entry name" value="ACAS_N"/>
    <property type="match status" value="1"/>
</dbReference>
<dbReference type="InterPro" id="IPR045851">
    <property type="entry name" value="AMP-bd_C_sf"/>
</dbReference>
<comment type="similarity">
    <text evidence="1">Belongs to the ATP-dependent AMP-binding enzyme family.</text>
</comment>
<accession>A0AAV1IIK9</accession>
<dbReference type="Gene3D" id="3.30.300.30">
    <property type="match status" value="1"/>
</dbReference>
<gene>
    <name evidence="7" type="ORF">CVIRNUC_009036</name>
</gene>
<dbReference type="PANTHER" id="PTHR44378">
    <property type="entry name" value="ACYL-ACTIVATING ENZYME 17, PEROXISOMAL-RELATED"/>
    <property type="match status" value="1"/>
</dbReference>
<feature type="domain" description="AMP-dependent synthetase/ligase" evidence="4">
    <location>
        <begin position="87"/>
        <end position="445"/>
    </location>
</feature>
<feature type="region of interest" description="Disordered" evidence="2">
    <location>
        <begin position="1"/>
        <end position="20"/>
    </location>
</feature>
<evidence type="ECO:0000256" key="1">
    <source>
        <dbReference type="ARBA" id="ARBA00006432"/>
    </source>
</evidence>
<evidence type="ECO:0000259" key="6">
    <source>
        <dbReference type="Pfam" id="PF16177"/>
    </source>
</evidence>
<sequence length="623" mass="67397">MATFMQTFQGPAQWQEGRTGDPQRDLMLLQRISCTDPEAFWASVLRQMRVKFVTPPTRMLQTASNPDDIRWLPGARLNVAESALCVRDPDVPAMIWASEEAPDVLHTLSLGELRREAMRFAAALRAAGFSPGQAIAIAMPMTVDAVVAYFGIVLAGCAAVSIADSFSASEMASRLRIANTAAIVTQDVIARGSKVHPLYARAVEAEAARAIVIPAQPSRGMQVKLRQGDISWEDFIGNVPCDASVEPHIADAYDVTNILFSSGTTGEPKAIPWTHVTPIRCGIDAWAQQDVRRGDVVAWPTNLGWMMGPWLLYAALLNGATVALFQGSPLGRPFGIFVDKARVTMLGLVPSIARAWRASNCMQGLQWAALRCFSSTGEASAPDDYHWLMALAGYKPVIEMCGGTEIGGGFIAGSMLQPQSPATFSMPTLGSSFALLTADGEQSLHASGRAVVGEFAIIPPLLGSSQRLLNRDHYSVYYKGMDKLAGTQTPLRRHGDEFERLPKGYYRALGRVDDTMNLGGIKVSSVELERACAEGVPAVQEVAAVGVPSPGGGPEQLVLFVVPRGQPGSSAEMKALCQDAIRSRLNPLFKVEKVVWRDSLPRTASNKVMRRLLRDEVRGHARL</sequence>
<dbReference type="InterPro" id="IPR000873">
    <property type="entry name" value="AMP-dep_synth/lig_dom"/>
</dbReference>
<evidence type="ECO:0000256" key="2">
    <source>
        <dbReference type="SAM" id="MobiDB-lite"/>
    </source>
</evidence>
<dbReference type="PROSITE" id="PS00455">
    <property type="entry name" value="AMP_BINDING"/>
    <property type="match status" value="1"/>
</dbReference>
<dbReference type="PANTHER" id="PTHR44378:SF2">
    <property type="entry name" value="ACYL-ACTIVATING ENZYME 17, PEROXISOMAL-RELATED"/>
    <property type="match status" value="1"/>
</dbReference>
<dbReference type="SUPFAM" id="SSF56801">
    <property type="entry name" value="Acetyl-CoA synthetase-like"/>
    <property type="match status" value="1"/>
</dbReference>
<keyword evidence="8" id="KW-1185">Reference proteome</keyword>
<name>A0AAV1IIK9_9CHLO</name>
<evidence type="ECO:0000313" key="8">
    <source>
        <dbReference type="Proteomes" id="UP001314263"/>
    </source>
</evidence>
<comment type="caution">
    <text evidence="7">The sequence shown here is derived from an EMBL/GenBank/DDBJ whole genome shotgun (WGS) entry which is preliminary data.</text>
</comment>
<dbReference type="InterPro" id="IPR020845">
    <property type="entry name" value="AMP-binding_CS"/>
</dbReference>
<evidence type="ECO:0000313" key="7">
    <source>
        <dbReference type="EMBL" id="CAK0785824.1"/>
    </source>
</evidence>
<evidence type="ECO:0000259" key="4">
    <source>
        <dbReference type="Pfam" id="PF00501"/>
    </source>
</evidence>
<keyword evidence="3" id="KW-0812">Transmembrane</keyword>
<dbReference type="Gene3D" id="3.40.50.12780">
    <property type="entry name" value="N-terminal domain of ligase-like"/>
    <property type="match status" value="1"/>
</dbReference>
<reference evidence="7 8" key="1">
    <citation type="submission" date="2023-10" db="EMBL/GenBank/DDBJ databases">
        <authorList>
            <person name="Maclean D."/>
            <person name="Macfadyen A."/>
        </authorList>
    </citation>
    <scope>NUCLEOTIDE SEQUENCE [LARGE SCALE GENOMIC DNA]</scope>
</reference>
<feature type="transmembrane region" description="Helical" evidence="3">
    <location>
        <begin position="147"/>
        <end position="166"/>
    </location>
</feature>
<feature type="compositionally biased region" description="Polar residues" evidence="2">
    <location>
        <begin position="1"/>
        <end position="12"/>
    </location>
</feature>
<organism evidence="7 8">
    <name type="scientific">Coccomyxa viridis</name>
    <dbReference type="NCBI Taxonomy" id="1274662"/>
    <lineage>
        <taxon>Eukaryota</taxon>
        <taxon>Viridiplantae</taxon>
        <taxon>Chlorophyta</taxon>
        <taxon>core chlorophytes</taxon>
        <taxon>Trebouxiophyceae</taxon>
        <taxon>Trebouxiophyceae incertae sedis</taxon>
        <taxon>Coccomyxaceae</taxon>
        <taxon>Coccomyxa</taxon>
    </lineage>
</organism>
<keyword evidence="3" id="KW-1133">Transmembrane helix</keyword>